<name>L5L1F8_PTEAL</name>
<dbReference type="Proteomes" id="UP000010552">
    <property type="component" value="Unassembled WGS sequence"/>
</dbReference>
<evidence type="ECO:0000313" key="3">
    <source>
        <dbReference type="Proteomes" id="UP000010552"/>
    </source>
</evidence>
<reference evidence="3" key="1">
    <citation type="journal article" date="2013" name="Science">
        <title>Comparative analysis of bat genomes provides insight into the evolution of flight and immunity.</title>
        <authorList>
            <person name="Zhang G."/>
            <person name="Cowled C."/>
            <person name="Shi Z."/>
            <person name="Huang Z."/>
            <person name="Bishop-Lilly K.A."/>
            <person name="Fang X."/>
            <person name="Wynne J.W."/>
            <person name="Xiong Z."/>
            <person name="Baker M.L."/>
            <person name="Zhao W."/>
            <person name="Tachedjian M."/>
            <person name="Zhu Y."/>
            <person name="Zhou P."/>
            <person name="Jiang X."/>
            <person name="Ng J."/>
            <person name="Yang L."/>
            <person name="Wu L."/>
            <person name="Xiao J."/>
            <person name="Feng Y."/>
            <person name="Chen Y."/>
            <person name="Sun X."/>
            <person name="Zhang Y."/>
            <person name="Marsh G.A."/>
            <person name="Crameri G."/>
            <person name="Broder C.C."/>
            <person name="Frey K.G."/>
            <person name="Wang L.F."/>
            <person name="Wang J."/>
        </authorList>
    </citation>
    <scope>NUCLEOTIDE SEQUENCE [LARGE SCALE GENOMIC DNA]</scope>
</reference>
<organism evidence="2 3">
    <name type="scientific">Pteropus alecto</name>
    <name type="common">Black flying fox</name>
    <dbReference type="NCBI Taxonomy" id="9402"/>
    <lineage>
        <taxon>Eukaryota</taxon>
        <taxon>Metazoa</taxon>
        <taxon>Chordata</taxon>
        <taxon>Craniata</taxon>
        <taxon>Vertebrata</taxon>
        <taxon>Euteleostomi</taxon>
        <taxon>Mammalia</taxon>
        <taxon>Eutheria</taxon>
        <taxon>Laurasiatheria</taxon>
        <taxon>Chiroptera</taxon>
        <taxon>Yinpterochiroptera</taxon>
        <taxon>Pteropodoidea</taxon>
        <taxon>Pteropodidae</taxon>
        <taxon>Pteropodinae</taxon>
        <taxon>Pteropus</taxon>
    </lineage>
</organism>
<feature type="compositionally biased region" description="Polar residues" evidence="1">
    <location>
        <begin position="16"/>
        <end position="25"/>
    </location>
</feature>
<gene>
    <name evidence="2" type="ORF">PAL_GLEAN10016532</name>
</gene>
<evidence type="ECO:0000313" key="2">
    <source>
        <dbReference type="EMBL" id="ELK17452.1"/>
    </source>
</evidence>
<sequence>MSSSEETSGNEKDGFQDTSEGRTSVFSPNDYFVIVPYHLLHVAQKENLLRAPELTIPSSRRNNKEFWTLSITLPLRVERCLACTGILTLLHFCTVIGSCSSRTRPQRPQS</sequence>
<dbReference type="AlphaFoldDB" id="L5L1F8"/>
<keyword evidence="3" id="KW-1185">Reference proteome</keyword>
<evidence type="ECO:0000256" key="1">
    <source>
        <dbReference type="SAM" id="MobiDB-lite"/>
    </source>
</evidence>
<dbReference type="InParanoid" id="L5L1F8"/>
<dbReference type="EMBL" id="KB030405">
    <property type="protein sequence ID" value="ELK17452.1"/>
    <property type="molecule type" value="Genomic_DNA"/>
</dbReference>
<accession>L5L1F8</accession>
<feature type="region of interest" description="Disordered" evidence="1">
    <location>
        <begin position="1"/>
        <end position="25"/>
    </location>
</feature>
<proteinExistence type="predicted"/>
<protein>
    <submittedName>
        <fullName evidence="2">Uncharacterized protein</fullName>
    </submittedName>
</protein>